<keyword evidence="8" id="KW-0325">Glycoprotein</keyword>
<organism evidence="13 14">
    <name type="scientific">Aspergillus neoniger (strain CBS 115656)</name>
    <dbReference type="NCBI Taxonomy" id="1448310"/>
    <lineage>
        <taxon>Eukaryota</taxon>
        <taxon>Fungi</taxon>
        <taxon>Dikarya</taxon>
        <taxon>Ascomycota</taxon>
        <taxon>Pezizomycotina</taxon>
        <taxon>Eurotiomycetes</taxon>
        <taxon>Eurotiomycetidae</taxon>
        <taxon>Eurotiales</taxon>
        <taxon>Aspergillaceae</taxon>
        <taxon>Aspergillus</taxon>
        <taxon>Aspergillus subgen. Circumdati</taxon>
    </lineage>
</organism>
<dbReference type="GeneID" id="37124208"/>
<feature type="domain" description="ABC transporter" evidence="11">
    <location>
        <begin position="1215"/>
        <end position="1486"/>
    </location>
</feature>
<dbReference type="InterPro" id="IPR044726">
    <property type="entry name" value="ABCC_6TM_D2"/>
</dbReference>
<feature type="domain" description="ABC transporter" evidence="11">
    <location>
        <begin position="610"/>
        <end position="837"/>
    </location>
</feature>
<dbReference type="FunFam" id="1.20.1560.10:FF:000055">
    <property type="entry name" value="ABC multidrug transporter (Eurofung)"/>
    <property type="match status" value="1"/>
</dbReference>
<evidence type="ECO:0000256" key="8">
    <source>
        <dbReference type="ARBA" id="ARBA00023180"/>
    </source>
</evidence>
<dbReference type="InterPro" id="IPR003593">
    <property type="entry name" value="AAA+_ATPase"/>
</dbReference>
<feature type="transmembrane region" description="Helical" evidence="10">
    <location>
        <begin position="895"/>
        <end position="915"/>
    </location>
</feature>
<feature type="transmembrane region" description="Helical" evidence="10">
    <location>
        <begin position="1149"/>
        <end position="1172"/>
    </location>
</feature>
<dbReference type="Gene3D" id="1.20.1560.10">
    <property type="entry name" value="ABC transporter type 1, transmembrane domain"/>
    <property type="match status" value="2"/>
</dbReference>
<keyword evidence="4" id="KW-0547">Nucleotide-binding</keyword>
<dbReference type="RefSeq" id="XP_025477044.1">
    <property type="nucleotide sequence ID" value="XM_025621752.1"/>
</dbReference>
<dbReference type="OrthoDB" id="6500128at2759"/>
<dbReference type="InterPro" id="IPR027417">
    <property type="entry name" value="P-loop_NTPase"/>
</dbReference>
<dbReference type="InterPro" id="IPR011527">
    <property type="entry name" value="ABC1_TM_dom"/>
</dbReference>
<dbReference type="EMBL" id="KZ821472">
    <property type="protein sequence ID" value="PYH31566.1"/>
    <property type="molecule type" value="Genomic_DNA"/>
</dbReference>
<feature type="transmembrane region" description="Helical" evidence="10">
    <location>
        <begin position="1118"/>
        <end position="1137"/>
    </location>
</feature>
<dbReference type="GO" id="GO:0140359">
    <property type="term" value="F:ABC-type transporter activity"/>
    <property type="evidence" value="ECO:0007669"/>
    <property type="project" value="InterPro"/>
</dbReference>
<feature type="transmembrane region" description="Helical" evidence="10">
    <location>
        <begin position="537"/>
        <end position="562"/>
    </location>
</feature>
<dbReference type="GO" id="GO:0005524">
    <property type="term" value="F:ATP binding"/>
    <property type="evidence" value="ECO:0007669"/>
    <property type="project" value="UniProtKB-KW"/>
</dbReference>
<feature type="region of interest" description="Disordered" evidence="9">
    <location>
        <begin position="1505"/>
        <end position="1530"/>
    </location>
</feature>
<dbReference type="PANTHER" id="PTHR24223:SF399">
    <property type="entry name" value="ABC TRANSPORTER ATNG"/>
    <property type="match status" value="1"/>
</dbReference>
<reference evidence="13" key="1">
    <citation type="submission" date="2016-12" db="EMBL/GenBank/DDBJ databases">
        <title>The genomes of Aspergillus section Nigri reveals drivers in fungal speciation.</title>
        <authorList>
            <consortium name="DOE Joint Genome Institute"/>
            <person name="Vesth T.C."/>
            <person name="Nybo J."/>
            <person name="Theobald S."/>
            <person name="Brandl J."/>
            <person name="Frisvad J.C."/>
            <person name="Nielsen K.F."/>
            <person name="Lyhne E.K."/>
            <person name="Kogle M.E."/>
            <person name="Kuo A."/>
            <person name="Riley R."/>
            <person name="Clum A."/>
            <person name="Nolan M."/>
            <person name="Lipzen A."/>
            <person name="Salamov A."/>
            <person name="Henrissat B."/>
            <person name="Wiebenga A."/>
            <person name="De Vries R.P."/>
            <person name="Grigoriev I.V."/>
            <person name="Mortensen U.H."/>
            <person name="Andersen M.R."/>
            <person name="Baker S.E."/>
        </authorList>
    </citation>
    <scope>NUCLEOTIDE SEQUENCE [LARGE SCALE GENOMIC DNA]</scope>
    <source>
        <strain evidence="13">CBS 115656</strain>
    </source>
</reference>
<dbReference type="PROSITE" id="PS00211">
    <property type="entry name" value="ABC_TRANSPORTER_1"/>
    <property type="match status" value="2"/>
</dbReference>
<feature type="domain" description="ABC transmembrane type-1" evidence="12">
    <location>
        <begin position="895"/>
        <end position="1176"/>
    </location>
</feature>
<proteinExistence type="predicted"/>
<feature type="transmembrane region" description="Helical" evidence="10">
    <location>
        <begin position="66"/>
        <end position="89"/>
    </location>
</feature>
<protein>
    <submittedName>
        <fullName evidence="13">P-loop containing nucleoside triphosphate hydrolase protein</fullName>
    </submittedName>
</protein>
<dbReference type="InterPro" id="IPR003439">
    <property type="entry name" value="ABC_transporter-like_ATP-bd"/>
</dbReference>
<dbReference type="FunFam" id="1.20.1560.10:FF:000066">
    <property type="entry name" value="ABC multidrug transporter (Eurofung)"/>
    <property type="match status" value="1"/>
</dbReference>
<evidence type="ECO:0000259" key="11">
    <source>
        <dbReference type="PROSITE" id="PS50893"/>
    </source>
</evidence>
<dbReference type="InterPro" id="IPR056227">
    <property type="entry name" value="TMD0_ABC"/>
</dbReference>
<dbReference type="InterPro" id="IPR050173">
    <property type="entry name" value="ABC_transporter_C-like"/>
</dbReference>
<name>A0A318YB41_ASPNB</name>
<dbReference type="CDD" id="cd18579">
    <property type="entry name" value="ABC_6TM_ABCC_D1"/>
    <property type="match status" value="1"/>
</dbReference>
<dbReference type="PROSITE" id="PS50929">
    <property type="entry name" value="ABC_TM1F"/>
    <property type="match status" value="2"/>
</dbReference>
<feature type="transmembrane region" description="Helical" evidence="10">
    <location>
        <begin position="101"/>
        <end position="120"/>
    </location>
</feature>
<keyword evidence="2" id="KW-0813">Transport</keyword>
<evidence type="ECO:0000256" key="5">
    <source>
        <dbReference type="ARBA" id="ARBA00022840"/>
    </source>
</evidence>
<keyword evidence="6 10" id="KW-1133">Transmembrane helix</keyword>
<evidence type="ECO:0000259" key="12">
    <source>
        <dbReference type="PROSITE" id="PS50929"/>
    </source>
</evidence>
<feature type="transmembrane region" description="Helical" evidence="10">
    <location>
        <begin position="1034"/>
        <end position="1053"/>
    </location>
</feature>
<dbReference type="Pfam" id="PF00664">
    <property type="entry name" value="ABC_membrane"/>
    <property type="match status" value="2"/>
</dbReference>
<feature type="transmembrane region" description="Helical" evidence="10">
    <location>
        <begin position="935"/>
        <end position="961"/>
    </location>
</feature>
<dbReference type="InterPro" id="IPR017871">
    <property type="entry name" value="ABC_transporter-like_CS"/>
</dbReference>
<dbReference type="CDD" id="cd03244">
    <property type="entry name" value="ABCC_MRP_domain2"/>
    <property type="match status" value="1"/>
</dbReference>
<dbReference type="InterPro" id="IPR044746">
    <property type="entry name" value="ABCC_6TM_D1"/>
</dbReference>
<dbReference type="Pfam" id="PF24357">
    <property type="entry name" value="TMD0_ABC"/>
    <property type="match status" value="1"/>
</dbReference>
<evidence type="ECO:0000256" key="6">
    <source>
        <dbReference type="ARBA" id="ARBA00022989"/>
    </source>
</evidence>
<dbReference type="Gene3D" id="3.40.50.300">
    <property type="entry name" value="P-loop containing nucleotide triphosphate hydrolases"/>
    <property type="match status" value="2"/>
</dbReference>
<evidence type="ECO:0000256" key="4">
    <source>
        <dbReference type="ARBA" id="ARBA00022741"/>
    </source>
</evidence>
<evidence type="ECO:0000256" key="9">
    <source>
        <dbReference type="SAM" id="MobiDB-lite"/>
    </source>
</evidence>
<keyword evidence="13" id="KW-0378">Hydrolase</keyword>
<feature type="transmembrane region" description="Helical" evidence="10">
    <location>
        <begin position="313"/>
        <end position="333"/>
    </location>
</feature>
<evidence type="ECO:0000256" key="10">
    <source>
        <dbReference type="SAM" id="Phobius"/>
    </source>
</evidence>
<evidence type="ECO:0000256" key="1">
    <source>
        <dbReference type="ARBA" id="ARBA00004141"/>
    </source>
</evidence>
<feature type="transmembrane region" description="Helical" evidence="10">
    <location>
        <begin position="36"/>
        <end position="54"/>
    </location>
</feature>
<evidence type="ECO:0000256" key="7">
    <source>
        <dbReference type="ARBA" id="ARBA00023136"/>
    </source>
</evidence>
<comment type="subcellular location">
    <subcellularLocation>
        <location evidence="1">Membrane</location>
        <topology evidence="1">Multi-pass membrane protein</topology>
    </subcellularLocation>
</comment>
<dbReference type="CDD" id="cd18580">
    <property type="entry name" value="ABC_6TM_ABCC_D2"/>
    <property type="match status" value="1"/>
</dbReference>
<gene>
    <name evidence="13" type="ORF">BO87DRAFT_364591</name>
</gene>
<dbReference type="SUPFAM" id="SSF90123">
    <property type="entry name" value="ABC transporter transmembrane region"/>
    <property type="match status" value="2"/>
</dbReference>
<keyword evidence="14" id="KW-1185">Reference proteome</keyword>
<keyword evidence="5" id="KW-0067">ATP-binding</keyword>
<dbReference type="InterPro" id="IPR036640">
    <property type="entry name" value="ABC1_TM_sf"/>
</dbReference>
<evidence type="ECO:0000313" key="13">
    <source>
        <dbReference type="EMBL" id="PYH31566.1"/>
    </source>
</evidence>
<feature type="compositionally biased region" description="Low complexity" evidence="9">
    <location>
        <begin position="1516"/>
        <end position="1527"/>
    </location>
</feature>
<dbReference type="SUPFAM" id="SSF52540">
    <property type="entry name" value="P-loop containing nucleoside triphosphate hydrolases"/>
    <property type="match status" value="2"/>
</dbReference>
<evidence type="ECO:0000313" key="14">
    <source>
        <dbReference type="Proteomes" id="UP000247647"/>
    </source>
</evidence>
<keyword evidence="3 10" id="KW-0812">Transmembrane</keyword>
<keyword evidence="7 10" id="KW-0472">Membrane</keyword>
<feature type="transmembrane region" description="Helical" evidence="10">
    <location>
        <begin position="491"/>
        <end position="517"/>
    </location>
</feature>
<dbReference type="PANTHER" id="PTHR24223">
    <property type="entry name" value="ATP-BINDING CASSETTE SUB-FAMILY C"/>
    <property type="match status" value="1"/>
</dbReference>
<accession>A0A318YB41</accession>
<dbReference type="GO" id="GO:0016887">
    <property type="term" value="F:ATP hydrolysis activity"/>
    <property type="evidence" value="ECO:0007669"/>
    <property type="project" value="InterPro"/>
</dbReference>
<dbReference type="Proteomes" id="UP000247647">
    <property type="component" value="Unassembled WGS sequence"/>
</dbReference>
<dbReference type="GO" id="GO:0016020">
    <property type="term" value="C:membrane"/>
    <property type="evidence" value="ECO:0007669"/>
    <property type="project" value="UniProtKB-SubCell"/>
</dbReference>
<evidence type="ECO:0000256" key="3">
    <source>
        <dbReference type="ARBA" id="ARBA00022692"/>
    </source>
</evidence>
<evidence type="ECO:0000256" key="2">
    <source>
        <dbReference type="ARBA" id="ARBA00022448"/>
    </source>
</evidence>
<feature type="domain" description="ABC transmembrane type-1" evidence="12">
    <location>
        <begin position="280"/>
        <end position="557"/>
    </location>
</feature>
<sequence>MGAQASKCPVDVETGFGPAADCYDGFDFTLLFEESILTLVPAGITLFLLPLFLLRLKNEERKVVESWHHVAKLAGWFAISTVTLVLVALTASKGPTTRTSIAANVVVLLLEIGLTFFSHWQHVRSVRPSGLLVQYLALTLIFDAARCRTLWGVQSGEKVAIVLSIAVGVKAVLFGLEAAEKRGILLDKFKFLPFEATAGELNLWFSWWLNPIFLRGFKKQLSMDTLFDVDPSLKANDKEDGDTLAEMWKYWKSKLRNPPLLLICLVHARVPLLKSILPRLAQIAFTVAQPFILQRTLSYIENEGYENRPSVGTGLIVVYVIVYIGIAVTTALAQHWTFRMITRMRAGLVDLIYRHTLEMIPTALDGADAVTLMSTDVERITSGLRTFPELWANLIQMGIAIWLLAGMLDLAVLGASAVAVVSTGLAIWVATGAGIAQKAWLDQIQSRVAATASMLGVMKAVKMTGLTQPLGDKIRQLREEEVKASSTFRLILVKLVTLSNVSEAMNPVAAFGLYILLQRFQGYAVMSTSLVLTSLVLLQLLLVPLAMLIDSLAGFVGALGCFRRIQDYLGQETKVDGEKARAATGGSSVGSMRSARSRRRTRRIIPEPVIEFKKVSAGWKDGMVVLRDMSFKVPRGQLTMVVGSVGSGKSTLLYTLLRETKVSAGSIIGSLDEAAFCSQSPWVINTTVQQNITGDFALDPRWYATVVQACALSLDLAQLPQGDQTIVGSSGIGLSGGQQVRISLARAIYSRKRTIVLDDILSGLDATTEKYIFSSLFGRHGLLARHGVTVILASHAVHFLPEADYILALGPKGTIVEQGTFTDLARRSHGGYIRGLEVRERQAAHHKPQESSATLETIPDNESQAVLPSMDMNEIPARDWSVYAYYVECFGWPRLAFFIFISAVFGFVIVFSQVWAEWWGNHNTKYPNDKAGYYWGIYFVLGLMATLSLVTGCTFFVMALAPRVARTIHTRLLQTVLQAPMSLFYTTDKGSLTNRFSQDLELIDLELPVSVVQTTMILCIILAQTILMAVTSKYLGAALPFILATVAGLQVFYLRTSRILRLLDVEAKAPLFSHFLETLSGLVTIRAYGWQEAYTRRNLHKINESQKPFYALLSVQQWLGLMLDLVAAGIAVVLATIAVKTKGSTDSGLIGLALINIVGFGSAIKKLIVFWAQLETSVGAVSRVRSFVGRVGSEHKDGEAGEGSVGPNWPERGELVFDAVVASYSSSGDGEDREEEEEVEPVLKGISLRIEPGQRIGVCGRSGSGKSSLVATLFRMLEMDSGRIIVDGVDLASVSRDLVRERIIAIPQDACLLPGSVRFNLDPREERTDEEIMDVLREVGLWEVLLELVEAEEKKDEVQEKIAAPGDTPPPLPIKNSDVLNAPMPTTAISHGQRQLICLGRAALRRSTILVLDEPTAAVDVETDAMMQRIIRSRFASHTIITVAHRLDTIMDFDRIAVIDAGRLAEWGTPKQLVTGDTLFRRLYRDMHGEVDEDEACPAYEDHYDHNEVDEDGDYSSAMETTSSAESQTRTVVVDEQLNTWI</sequence>
<dbReference type="PROSITE" id="PS50893">
    <property type="entry name" value="ABC_TRANSPORTER_2"/>
    <property type="match status" value="2"/>
</dbReference>
<dbReference type="Pfam" id="PF00005">
    <property type="entry name" value="ABC_tran"/>
    <property type="match status" value="2"/>
</dbReference>
<dbReference type="SMART" id="SM00382">
    <property type="entry name" value="AAA"/>
    <property type="match status" value="2"/>
</dbReference>